<name>A0A128ESW7_9GAMM</name>
<evidence type="ECO:0000313" key="2">
    <source>
        <dbReference type="Proteomes" id="UP000071641"/>
    </source>
</evidence>
<gene>
    <name evidence="1" type="ORF">GCE9029_00344</name>
</gene>
<accession>A0A128ESW7</accession>
<proteinExistence type="predicted"/>
<evidence type="ECO:0000313" key="1">
    <source>
        <dbReference type="EMBL" id="CZF77667.1"/>
    </source>
</evidence>
<dbReference type="EMBL" id="FIZX01000001">
    <property type="protein sequence ID" value="CZF77667.1"/>
    <property type="molecule type" value="Genomic_DNA"/>
</dbReference>
<dbReference type="Proteomes" id="UP000071641">
    <property type="component" value="Unassembled WGS sequence"/>
</dbReference>
<protein>
    <submittedName>
        <fullName evidence="1">Uncharacterized protein</fullName>
    </submittedName>
</protein>
<keyword evidence="2" id="KW-1185">Reference proteome</keyword>
<reference evidence="2" key="1">
    <citation type="submission" date="2016-02" db="EMBL/GenBank/DDBJ databases">
        <authorList>
            <person name="Rodrigo-Torres Lidia"/>
            <person name="Arahal R.David."/>
        </authorList>
    </citation>
    <scope>NUCLEOTIDE SEQUENCE [LARGE SCALE GENOMIC DNA]</scope>
    <source>
        <strain evidence="2">CECT 9029</strain>
    </source>
</reference>
<dbReference type="AlphaFoldDB" id="A0A128ESW7"/>
<dbReference type="RefSeq" id="WP_062660754.1">
    <property type="nucleotide sequence ID" value="NZ_FIZX01000001.1"/>
</dbReference>
<organism evidence="1 2">
    <name type="scientific">Grimontia celer</name>
    <dbReference type="NCBI Taxonomy" id="1796497"/>
    <lineage>
        <taxon>Bacteria</taxon>
        <taxon>Pseudomonadati</taxon>
        <taxon>Pseudomonadota</taxon>
        <taxon>Gammaproteobacteria</taxon>
        <taxon>Vibrionales</taxon>
        <taxon>Vibrionaceae</taxon>
        <taxon>Grimontia</taxon>
    </lineage>
</organism>
<sequence>MVAALRLIENPALVSCHSELTGSDILWCDLLQDERFSQEIRKLSQYVVDYRANLKNHLDQKLSEPHLFLLCSREKVRFNIFKRPRYNFLTKKTTFHFLVGKEQRKVSAAVKLGDHFFENTPHPKVLLEPKFVTLLTSKNEDVTLSVHDFLFGTGIDINVESKVVASGSSPSPYWEGAQSLVSALSNEASRHMSSDTDLLVYLGEFDCNVLAIRDDHEVEPESLGMQNDDGAKTLALMLARAYSIYFLGESENKAALRSAYGNLLRYMRNRNLVRIAVTHFYEFDSEYLHLGSEGREYSPNHEFVITLEDGVMHIDGEPFQPSLT</sequence>